<dbReference type="InterPro" id="IPR027417">
    <property type="entry name" value="P-loop_NTPase"/>
</dbReference>
<dbReference type="SUPFAM" id="SSF52540">
    <property type="entry name" value="P-loop containing nucleoside triphosphate hydrolases"/>
    <property type="match status" value="1"/>
</dbReference>
<comment type="function">
    <text evidence="6">Required for chromosome condensation and partitioning.</text>
</comment>
<dbReference type="RefSeq" id="WP_120054651.1">
    <property type="nucleotide sequence ID" value="NZ_JACRWI010000004.1"/>
</dbReference>
<evidence type="ECO:0000256" key="6">
    <source>
        <dbReference type="HAMAP-Rule" id="MF_01894"/>
    </source>
</evidence>
<keyword evidence="9" id="KW-1185">Reference proteome</keyword>
<feature type="domain" description="SMC hinge" evidence="7">
    <location>
        <begin position="522"/>
        <end position="637"/>
    </location>
</feature>
<evidence type="ECO:0000256" key="3">
    <source>
        <dbReference type="ARBA" id="ARBA00022840"/>
    </source>
</evidence>
<keyword evidence="5 6" id="KW-0238">DNA-binding</keyword>
<dbReference type="Proteomes" id="UP000640363">
    <property type="component" value="Unassembled WGS sequence"/>
</dbReference>
<keyword evidence="1 6" id="KW-0963">Cytoplasm</keyword>
<organism evidence="8 9">
    <name type="scientific">Veillonella hominis</name>
    <dbReference type="NCBI Taxonomy" id="2764330"/>
    <lineage>
        <taxon>Bacteria</taxon>
        <taxon>Bacillati</taxon>
        <taxon>Bacillota</taxon>
        <taxon>Negativicutes</taxon>
        <taxon>Veillonellales</taxon>
        <taxon>Veillonellaceae</taxon>
        <taxon>Veillonella</taxon>
    </lineage>
</organism>
<dbReference type="Gene3D" id="3.30.70.1620">
    <property type="match status" value="1"/>
</dbReference>
<evidence type="ECO:0000313" key="9">
    <source>
        <dbReference type="Proteomes" id="UP000640363"/>
    </source>
</evidence>
<evidence type="ECO:0000256" key="2">
    <source>
        <dbReference type="ARBA" id="ARBA00022741"/>
    </source>
</evidence>
<keyword evidence="4 6" id="KW-0175">Coiled coil</keyword>
<feature type="coiled-coil region" evidence="6">
    <location>
        <begin position="255"/>
        <end position="492"/>
    </location>
</feature>
<evidence type="ECO:0000259" key="7">
    <source>
        <dbReference type="SMART" id="SM00968"/>
    </source>
</evidence>
<protein>
    <recommendedName>
        <fullName evidence="6">Chromosome partition protein Smc</fullName>
    </recommendedName>
</protein>
<feature type="coiled-coil region" evidence="6">
    <location>
        <begin position="672"/>
        <end position="783"/>
    </location>
</feature>
<dbReference type="Gene3D" id="6.10.140.1720">
    <property type="match status" value="1"/>
</dbReference>
<name>A0ABR7JX28_9FIRM</name>
<sequence length="1184" mass="134212">MQLLRLELKGFKSFADKTIVKFSPGMTAVIGPNGSGKSNITDAMKWVLGESNVRNLRGQKAEDIIFSGTEKRKPMSAAEVTLVFDNSDQQLDLDMAEVAITRRIYRTGESEFLINKRSCRLKDIHLLLADTGLGRDSMAIIGQNRIDAILNSKPEERRLIFEDVAGISRFKINKEDALRRIASTDRNMERVRDVMATIEEQLGPLSEKAEKTKKYMTLSRAKRDYDGALGFHNYKTSDRLLTRFENDNIAFKDEEIELQTELSKLEARRHELQSSSSKEQEQLKLWEAQYTEKQRDKERLAGHLRLLEEQLKTARRELDETSMRISELEATQKGEEQQLRILNQLIQDESAQLVEKESNLGELEASYKKAVEDVRAEQAKFQSLQSNREAFEKRQLEVVSAIETAKASIRSLEARKVESKNQCAILESEIAQVDSELQVARSEFEALGQKFNALSAQRQALVDDAKDTAMKAREERKELQKLRTQEQRAKGRLELLAQWEDQHEGYLEGTKNILNGKGSWREQITGAVGDLFTVEEKYTTAIETALGGSVNHVVTTTARAAAEGVNYLKSIQGGRVTFLPMDSVKGKPYDTPALHESCVLGTAVDCISFDNKYAHIFQYLLGRTLVVSSMDDAIGLQKKYNQQLRIVTLTGEQFQPGGSLTGGATKRKRASVLSRKEEAASLEQELVQIEEQIRSLIANLESLEKRVEETEKDQATLDESYQHTNLLYVASETKVQNIQNQLDRKKRVLHEEEQRLVQIDIDLATTTANLKDQETALASLQEDHGMDGNQGALMGRLTVLQKVQQEAYEAFTEARLTCDTLRHTIQERESQREQRNQSISSIIERLTPLRNLLVSTTQRYEEDIPLAQEVAEQELTSATAEVERLRALRDEAYDKTSTGREEMESILSEQDRLNQRYKVVQGRLVDMEGKITRHRMDRERFVEELQELGFTLEDAQVLRIEGSVSDWKDEQARLIAEIAELGPVNPNAVEEYEETKERYDFLTTQLADLDTAKAQLQAVIAEMDKAMSTQLYDVLDVVGRRFQEVFSQLFGGGTAQIVLTDPDNILTGGIDFYIQPPGKKRQQLTLLSGGERALTVIALLFSFLDYRPAPFCVLDEVDAALDEANVERFSSYLNRINKETQFIVVSHRKKTMEAAEVLQGVTMVERGVSRLLTVAFEDVKEDLA</sequence>
<dbReference type="Gene3D" id="1.20.1060.20">
    <property type="match status" value="1"/>
</dbReference>
<evidence type="ECO:0000313" key="8">
    <source>
        <dbReference type="EMBL" id="MBC6001418.1"/>
    </source>
</evidence>
<comment type="caution">
    <text evidence="8">The sequence shown here is derived from an EMBL/GenBank/DDBJ whole genome shotgun (WGS) entry which is preliminary data.</text>
</comment>
<evidence type="ECO:0000256" key="4">
    <source>
        <dbReference type="ARBA" id="ARBA00023054"/>
    </source>
</evidence>
<dbReference type="PANTHER" id="PTHR43977">
    <property type="entry name" value="STRUCTURAL MAINTENANCE OF CHROMOSOMES PROTEIN 3"/>
    <property type="match status" value="1"/>
</dbReference>
<dbReference type="InterPro" id="IPR036277">
    <property type="entry name" value="SMC_hinge_sf"/>
</dbReference>
<accession>A0ABR7JX28</accession>
<dbReference type="InterPro" id="IPR011890">
    <property type="entry name" value="SMC_prok"/>
</dbReference>
<keyword evidence="3 6" id="KW-0067">ATP-binding</keyword>
<comment type="subcellular location">
    <subcellularLocation>
        <location evidence="6">Cytoplasm</location>
    </subcellularLocation>
</comment>
<dbReference type="InterPro" id="IPR010935">
    <property type="entry name" value="SMC_hinge"/>
</dbReference>
<dbReference type="SUPFAM" id="SSF75553">
    <property type="entry name" value="Smc hinge domain"/>
    <property type="match status" value="1"/>
</dbReference>
<reference evidence="8 9" key="1">
    <citation type="submission" date="2020-08" db="EMBL/GenBank/DDBJ databases">
        <authorList>
            <person name="Liu C."/>
            <person name="Sun Q."/>
        </authorList>
    </citation>
    <scope>NUCLEOTIDE SEQUENCE [LARGE SCALE GENOMIC DNA]</scope>
    <source>
        <strain evidence="8 9">NSJ-78</strain>
    </source>
</reference>
<feature type="coiled-coil region" evidence="6">
    <location>
        <begin position="868"/>
        <end position="895"/>
    </location>
</feature>
<dbReference type="Gene3D" id="3.40.50.300">
    <property type="entry name" value="P-loop containing nucleotide triphosphate hydrolases"/>
    <property type="match status" value="2"/>
</dbReference>
<keyword evidence="2 6" id="KW-0547">Nucleotide-binding</keyword>
<dbReference type="Pfam" id="PF06470">
    <property type="entry name" value="SMC_hinge"/>
    <property type="match status" value="1"/>
</dbReference>
<evidence type="ECO:0000256" key="5">
    <source>
        <dbReference type="ARBA" id="ARBA00023125"/>
    </source>
</evidence>
<dbReference type="InterPro" id="IPR003395">
    <property type="entry name" value="RecF/RecN/SMC_N"/>
</dbReference>
<dbReference type="NCBIfam" id="TIGR02168">
    <property type="entry name" value="SMC_prok_B"/>
    <property type="match status" value="1"/>
</dbReference>
<comment type="similarity">
    <text evidence="6">Belongs to the SMC family.</text>
</comment>
<dbReference type="InterPro" id="IPR024704">
    <property type="entry name" value="SMC"/>
</dbReference>
<evidence type="ECO:0000256" key="1">
    <source>
        <dbReference type="ARBA" id="ARBA00022490"/>
    </source>
</evidence>
<feature type="binding site" evidence="6">
    <location>
        <begin position="32"/>
        <end position="39"/>
    </location>
    <ligand>
        <name>ATP</name>
        <dbReference type="ChEBI" id="CHEBI:30616"/>
    </ligand>
</feature>
<dbReference type="EMBL" id="JACRWI010000004">
    <property type="protein sequence ID" value="MBC6001418.1"/>
    <property type="molecule type" value="Genomic_DNA"/>
</dbReference>
<dbReference type="PIRSF" id="PIRSF005719">
    <property type="entry name" value="SMC"/>
    <property type="match status" value="1"/>
</dbReference>
<comment type="domain">
    <text evidence="6">Contains large globular domains required for ATP hydrolysis at each terminus and a third globular domain forming a flexible hinge near the middle of the molecule. These domains are separated by coiled-coil structures.</text>
</comment>
<dbReference type="SUPFAM" id="SSF57997">
    <property type="entry name" value="Tropomyosin"/>
    <property type="match status" value="1"/>
</dbReference>
<dbReference type="CDD" id="cd03278">
    <property type="entry name" value="ABC_SMC_barmotin"/>
    <property type="match status" value="1"/>
</dbReference>
<proteinExistence type="inferred from homology"/>
<gene>
    <name evidence="6 8" type="primary">smc</name>
    <name evidence="8" type="ORF">H8892_05580</name>
</gene>
<dbReference type="Pfam" id="PF02463">
    <property type="entry name" value="SMC_N"/>
    <property type="match status" value="1"/>
</dbReference>
<dbReference type="SMART" id="SM00968">
    <property type="entry name" value="SMC_hinge"/>
    <property type="match status" value="1"/>
</dbReference>
<feature type="coiled-coil region" evidence="6">
    <location>
        <begin position="992"/>
        <end position="1029"/>
    </location>
</feature>
<comment type="subunit">
    <text evidence="6">Homodimer.</text>
</comment>
<dbReference type="HAMAP" id="MF_01894">
    <property type="entry name" value="Smc_prok"/>
    <property type="match status" value="1"/>
</dbReference>